<accession>A0AAE0JYI0</accession>
<name>A0AAE0JYI0_9PEZI</name>
<feature type="compositionally biased region" description="Polar residues" evidence="1">
    <location>
        <begin position="88"/>
        <end position="107"/>
    </location>
</feature>
<evidence type="ECO:0000259" key="2">
    <source>
        <dbReference type="Pfam" id="PF25545"/>
    </source>
</evidence>
<feature type="compositionally biased region" description="Basic and acidic residues" evidence="1">
    <location>
        <begin position="15"/>
        <end position="33"/>
    </location>
</feature>
<sequence>MEKLVQTTLQQPKPKPLEHPHALSLKSEVKRLEQVSPATRLRKRQISSDGNDKHQPKLARLMRRNLTLFNKITKKMGANKASARLDSTAESSTTQAKTISTTSSGLETQATKNGILLSSNSKPPENAKGLVDHLNRSRRTASPTESVYEDYVNTVTKVANEATTSHETAPLLKGYRDRGYSRAWNQAFTAYPKNVGFNNGLSAPPQPDFVQGFRQLEFEPFPVSEELDSAVLFNDDQNSLALPHFAGEWKGPGNDMDQAALRSAYDGAALVHSRNEALAYMGKSDPAGHASVLTVTTDGRAVNVFGHYAAPSAGGDKPKYHQYRLTTAHMDESYDDFKKGRKQLRNAQDFAREQSHHLKNQLQEHWKTSQARASGPSLLPRDFPLPTVESTLPLDHLLLPAQPDPDGDEEAGYEVTEPACMPTPHTSSKTVHQAKHNMGASHSSSHSAVASPRSRDYASRSSHKRKASSSSSQLSKSSKDPGYWQLDEVIDHHFHVHRDGACTWGD</sequence>
<evidence type="ECO:0000313" key="4">
    <source>
        <dbReference type="Proteomes" id="UP001287356"/>
    </source>
</evidence>
<comment type="caution">
    <text evidence="3">The sequence shown here is derived from an EMBL/GenBank/DDBJ whole genome shotgun (WGS) entry which is preliminary data.</text>
</comment>
<dbReference type="EMBL" id="JAULSN010000007">
    <property type="protein sequence ID" value="KAK3366698.1"/>
    <property type="molecule type" value="Genomic_DNA"/>
</dbReference>
<proteinExistence type="predicted"/>
<evidence type="ECO:0000256" key="1">
    <source>
        <dbReference type="SAM" id="MobiDB-lite"/>
    </source>
</evidence>
<feature type="compositionally biased region" description="Low complexity" evidence="1">
    <location>
        <begin position="440"/>
        <end position="451"/>
    </location>
</feature>
<feature type="region of interest" description="Disordered" evidence="1">
    <location>
        <begin position="78"/>
        <end position="107"/>
    </location>
</feature>
<feature type="region of interest" description="Disordered" evidence="1">
    <location>
        <begin position="417"/>
        <end position="480"/>
    </location>
</feature>
<dbReference type="InterPro" id="IPR057684">
    <property type="entry name" value="DUF7924"/>
</dbReference>
<reference evidence="3" key="1">
    <citation type="journal article" date="2023" name="Mol. Phylogenet. Evol.">
        <title>Genome-scale phylogeny and comparative genomics of the fungal order Sordariales.</title>
        <authorList>
            <person name="Hensen N."/>
            <person name="Bonometti L."/>
            <person name="Westerberg I."/>
            <person name="Brannstrom I.O."/>
            <person name="Guillou S."/>
            <person name="Cros-Aarteil S."/>
            <person name="Calhoun S."/>
            <person name="Haridas S."/>
            <person name="Kuo A."/>
            <person name="Mondo S."/>
            <person name="Pangilinan J."/>
            <person name="Riley R."/>
            <person name="LaButti K."/>
            <person name="Andreopoulos B."/>
            <person name="Lipzen A."/>
            <person name="Chen C."/>
            <person name="Yan M."/>
            <person name="Daum C."/>
            <person name="Ng V."/>
            <person name="Clum A."/>
            <person name="Steindorff A."/>
            <person name="Ohm R.A."/>
            <person name="Martin F."/>
            <person name="Silar P."/>
            <person name="Natvig D.O."/>
            <person name="Lalanne C."/>
            <person name="Gautier V."/>
            <person name="Ament-Velasquez S.L."/>
            <person name="Kruys A."/>
            <person name="Hutchinson M.I."/>
            <person name="Powell A.J."/>
            <person name="Barry K."/>
            <person name="Miller A.N."/>
            <person name="Grigoriev I.V."/>
            <person name="Debuchy R."/>
            <person name="Gladieux P."/>
            <person name="Hiltunen Thoren M."/>
            <person name="Johannesson H."/>
        </authorList>
    </citation>
    <scope>NUCLEOTIDE SEQUENCE</scope>
    <source>
        <strain evidence="3">CBS 958.72</strain>
    </source>
</reference>
<gene>
    <name evidence="3" type="ORF">B0T24DRAFT_681899</name>
</gene>
<evidence type="ECO:0000313" key="3">
    <source>
        <dbReference type="EMBL" id="KAK3366698.1"/>
    </source>
</evidence>
<keyword evidence="4" id="KW-1185">Reference proteome</keyword>
<reference evidence="3" key="2">
    <citation type="submission" date="2023-06" db="EMBL/GenBank/DDBJ databases">
        <authorList>
            <consortium name="Lawrence Berkeley National Laboratory"/>
            <person name="Haridas S."/>
            <person name="Hensen N."/>
            <person name="Bonometti L."/>
            <person name="Westerberg I."/>
            <person name="Brannstrom I.O."/>
            <person name="Guillou S."/>
            <person name="Cros-Aarteil S."/>
            <person name="Calhoun S."/>
            <person name="Kuo A."/>
            <person name="Mondo S."/>
            <person name="Pangilinan J."/>
            <person name="Riley R."/>
            <person name="Labutti K."/>
            <person name="Andreopoulos B."/>
            <person name="Lipzen A."/>
            <person name="Chen C."/>
            <person name="Yanf M."/>
            <person name="Daum C."/>
            <person name="Ng V."/>
            <person name="Clum A."/>
            <person name="Steindorff A."/>
            <person name="Ohm R."/>
            <person name="Martin F."/>
            <person name="Silar P."/>
            <person name="Natvig D."/>
            <person name="Lalanne C."/>
            <person name="Gautier V."/>
            <person name="Ament-Velasquez S.L."/>
            <person name="Kruys A."/>
            <person name="Hutchinson M.I."/>
            <person name="Powell A.J."/>
            <person name="Barry K."/>
            <person name="Miller A.N."/>
            <person name="Grigoriev I.V."/>
            <person name="Debuchy R."/>
            <person name="Gladieux P."/>
            <person name="Thoren M.H."/>
            <person name="Johannesson H."/>
        </authorList>
    </citation>
    <scope>NUCLEOTIDE SEQUENCE</scope>
    <source>
        <strain evidence="3">CBS 958.72</strain>
    </source>
</reference>
<protein>
    <recommendedName>
        <fullName evidence="2">DUF7924 domain-containing protein</fullName>
    </recommendedName>
</protein>
<feature type="domain" description="DUF7924" evidence="2">
    <location>
        <begin position="179"/>
        <end position="349"/>
    </location>
</feature>
<feature type="compositionally biased region" description="Polar residues" evidence="1">
    <location>
        <begin position="1"/>
        <end position="11"/>
    </location>
</feature>
<organism evidence="3 4">
    <name type="scientific">Lasiosphaeria ovina</name>
    <dbReference type="NCBI Taxonomy" id="92902"/>
    <lineage>
        <taxon>Eukaryota</taxon>
        <taxon>Fungi</taxon>
        <taxon>Dikarya</taxon>
        <taxon>Ascomycota</taxon>
        <taxon>Pezizomycotina</taxon>
        <taxon>Sordariomycetes</taxon>
        <taxon>Sordariomycetidae</taxon>
        <taxon>Sordariales</taxon>
        <taxon>Lasiosphaeriaceae</taxon>
        <taxon>Lasiosphaeria</taxon>
    </lineage>
</organism>
<feature type="region of interest" description="Disordered" evidence="1">
    <location>
        <begin position="1"/>
        <end position="55"/>
    </location>
</feature>
<dbReference type="Proteomes" id="UP001287356">
    <property type="component" value="Unassembled WGS sequence"/>
</dbReference>
<dbReference type="Pfam" id="PF25545">
    <property type="entry name" value="DUF7924"/>
    <property type="match status" value="1"/>
</dbReference>
<dbReference type="AlphaFoldDB" id="A0AAE0JYI0"/>